<dbReference type="InterPro" id="IPR001296">
    <property type="entry name" value="Glyco_trans_1"/>
</dbReference>
<dbReference type="SUPFAM" id="SSF53756">
    <property type="entry name" value="UDP-Glycosyltransferase/glycogen phosphorylase"/>
    <property type="match status" value="1"/>
</dbReference>
<evidence type="ECO:0000259" key="2">
    <source>
        <dbReference type="Pfam" id="PF00534"/>
    </source>
</evidence>
<feature type="domain" description="Glycosyltransferase subfamily 4-like N-terminal" evidence="3">
    <location>
        <begin position="15"/>
        <end position="169"/>
    </location>
</feature>
<dbReference type="Gene3D" id="3.40.50.2000">
    <property type="entry name" value="Glycogen Phosphorylase B"/>
    <property type="match status" value="2"/>
</dbReference>
<protein>
    <recommendedName>
        <fullName evidence="6">Glycosyl transferase family 1</fullName>
    </recommendedName>
</protein>
<dbReference type="GO" id="GO:0016757">
    <property type="term" value="F:glycosyltransferase activity"/>
    <property type="evidence" value="ECO:0007669"/>
    <property type="project" value="InterPro"/>
</dbReference>
<dbReference type="CDD" id="cd03809">
    <property type="entry name" value="GT4_MtfB-like"/>
    <property type="match status" value="1"/>
</dbReference>
<evidence type="ECO:0000256" key="1">
    <source>
        <dbReference type="ARBA" id="ARBA00022679"/>
    </source>
</evidence>
<accession>A0A1F5NNY1</accession>
<sequence length="368" mass="42063">MRIGIDMRMAGTGEGIGRYCEELVKNLAEIDKVNEYYLIFNDHTTSLKFKFKNEKFKNIIVKSKYYSWMEQTFFIYELSKLNLDLMHFTNFNIPVFYQRPFVVTIHDLIHHRFPGRKKSRYLHRVAYRTVIWTAIKRAETIITVSEATKNEVVNIFSIDPKKVKVIYEGAKALLAVTANSEQILKRYDITKPFLLFVGVWRQYKNLPRLAAAFDILKRRHNVDAHLVLVGKIDPFYPEIREAVFKIQNHHGIRALGFVPDDDLSALYSKAKIFVLPSLTEGFGLIGLEAQAAGLPVVASDITVLKEVLADGAVYFDPRSADDMAAKIFEIWNDPAAAQSLASTGAANASRFDWQKCARETLALYRQAI</sequence>
<reference evidence="4 5" key="1">
    <citation type="journal article" date="2016" name="Nat. Commun.">
        <title>Thousands of microbial genomes shed light on interconnected biogeochemical processes in an aquifer system.</title>
        <authorList>
            <person name="Anantharaman K."/>
            <person name="Brown C.T."/>
            <person name="Hug L.A."/>
            <person name="Sharon I."/>
            <person name="Castelle C.J."/>
            <person name="Probst A.J."/>
            <person name="Thomas B.C."/>
            <person name="Singh A."/>
            <person name="Wilkins M.J."/>
            <person name="Karaoz U."/>
            <person name="Brodie E.L."/>
            <person name="Williams K.H."/>
            <person name="Hubbard S.S."/>
            <person name="Banfield J.F."/>
        </authorList>
    </citation>
    <scope>NUCLEOTIDE SEQUENCE [LARGE SCALE GENOMIC DNA]</scope>
</reference>
<proteinExistence type="predicted"/>
<organism evidence="4 5">
    <name type="scientific">Candidatus Doudnabacteria bacterium RIFCSPHIGHO2_01_FULL_46_14</name>
    <dbReference type="NCBI Taxonomy" id="1817824"/>
    <lineage>
        <taxon>Bacteria</taxon>
        <taxon>Candidatus Doudnaibacteriota</taxon>
    </lineage>
</organism>
<evidence type="ECO:0000313" key="5">
    <source>
        <dbReference type="Proteomes" id="UP000176864"/>
    </source>
</evidence>
<dbReference type="GO" id="GO:0009103">
    <property type="term" value="P:lipopolysaccharide biosynthetic process"/>
    <property type="evidence" value="ECO:0007669"/>
    <property type="project" value="TreeGrafter"/>
</dbReference>
<comment type="caution">
    <text evidence="4">The sequence shown here is derived from an EMBL/GenBank/DDBJ whole genome shotgun (WGS) entry which is preliminary data.</text>
</comment>
<dbReference type="Pfam" id="PF00534">
    <property type="entry name" value="Glycos_transf_1"/>
    <property type="match status" value="1"/>
</dbReference>
<dbReference type="STRING" id="1817824.A2751_04550"/>
<dbReference type="AlphaFoldDB" id="A0A1F5NNY1"/>
<dbReference type="InterPro" id="IPR028098">
    <property type="entry name" value="Glyco_trans_4-like_N"/>
</dbReference>
<evidence type="ECO:0008006" key="6">
    <source>
        <dbReference type="Google" id="ProtNLM"/>
    </source>
</evidence>
<evidence type="ECO:0000259" key="3">
    <source>
        <dbReference type="Pfam" id="PF13439"/>
    </source>
</evidence>
<dbReference type="Pfam" id="PF13439">
    <property type="entry name" value="Glyco_transf_4"/>
    <property type="match status" value="1"/>
</dbReference>
<keyword evidence="1" id="KW-0808">Transferase</keyword>
<dbReference type="EMBL" id="MFEK01000006">
    <property type="protein sequence ID" value="OGE79232.1"/>
    <property type="molecule type" value="Genomic_DNA"/>
</dbReference>
<name>A0A1F5NNY1_9BACT</name>
<evidence type="ECO:0000313" key="4">
    <source>
        <dbReference type="EMBL" id="OGE79232.1"/>
    </source>
</evidence>
<dbReference type="PANTHER" id="PTHR46401:SF2">
    <property type="entry name" value="GLYCOSYLTRANSFERASE WBBK-RELATED"/>
    <property type="match status" value="1"/>
</dbReference>
<feature type="domain" description="Glycosyl transferase family 1" evidence="2">
    <location>
        <begin position="190"/>
        <end position="342"/>
    </location>
</feature>
<gene>
    <name evidence="4" type="ORF">A2751_04550</name>
</gene>
<dbReference type="PANTHER" id="PTHR46401">
    <property type="entry name" value="GLYCOSYLTRANSFERASE WBBK-RELATED"/>
    <property type="match status" value="1"/>
</dbReference>
<dbReference type="Proteomes" id="UP000176864">
    <property type="component" value="Unassembled WGS sequence"/>
</dbReference>